<evidence type="ECO:0000256" key="8">
    <source>
        <dbReference type="ARBA" id="ARBA00023002"/>
    </source>
</evidence>
<dbReference type="FunFam" id="1.10.630.10:FF:000126">
    <property type="entry name" value="Predicted protein"/>
    <property type="match status" value="1"/>
</dbReference>
<proteinExistence type="inferred from homology"/>
<evidence type="ECO:0000256" key="7">
    <source>
        <dbReference type="ARBA" id="ARBA00022989"/>
    </source>
</evidence>
<evidence type="ECO:0000313" key="15">
    <source>
        <dbReference type="Proteomes" id="UP001604336"/>
    </source>
</evidence>
<keyword evidence="8 13" id="KW-0560">Oxidoreductase</keyword>
<evidence type="ECO:0000256" key="12">
    <source>
        <dbReference type="PIRSR" id="PIRSR602401-1"/>
    </source>
</evidence>
<evidence type="ECO:0000256" key="1">
    <source>
        <dbReference type="ARBA" id="ARBA00001971"/>
    </source>
</evidence>
<dbReference type="PRINTS" id="PR00463">
    <property type="entry name" value="EP450I"/>
</dbReference>
<dbReference type="InterPro" id="IPR001128">
    <property type="entry name" value="Cyt_P450"/>
</dbReference>
<protein>
    <submittedName>
        <fullName evidence="14">Cytochrome</fullName>
    </submittedName>
</protein>
<accession>A0ABD1VA31</accession>
<dbReference type="Gene3D" id="1.10.630.10">
    <property type="entry name" value="Cytochrome P450"/>
    <property type="match status" value="1"/>
</dbReference>
<name>A0ABD1VA31_9LAMI</name>
<dbReference type="InterPro" id="IPR017972">
    <property type="entry name" value="Cyt_P450_CS"/>
</dbReference>
<keyword evidence="7" id="KW-1133">Transmembrane helix</keyword>
<dbReference type="GO" id="GO:0016020">
    <property type="term" value="C:membrane"/>
    <property type="evidence" value="ECO:0007669"/>
    <property type="project" value="UniProtKB-SubCell"/>
</dbReference>
<gene>
    <name evidence="14" type="ORF">Adt_06784</name>
</gene>
<keyword evidence="5" id="KW-0812">Transmembrane</keyword>
<dbReference type="PANTHER" id="PTHR47955">
    <property type="entry name" value="CYTOCHROME P450 FAMILY 71 PROTEIN"/>
    <property type="match status" value="1"/>
</dbReference>
<dbReference type="Proteomes" id="UP001604336">
    <property type="component" value="Unassembled WGS sequence"/>
</dbReference>
<reference evidence="15" key="1">
    <citation type="submission" date="2024-07" db="EMBL/GenBank/DDBJ databases">
        <title>Two chromosome-level genome assemblies of Korean endemic species Abeliophyllum distichum and Forsythia ovata (Oleaceae).</title>
        <authorList>
            <person name="Jang H."/>
        </authorList>
    </citation>
    <scope>NUCLEOTIDE SEQUENCE [LARGE SCALE GENOMIC DNA]</scope>
</reference>
<keyword evidence="10 13" id="KW-0503">Monooxygenase</keyword>
<organism evidence="14 15">
    <name type="scientific">Abeliophyllum distichum</name>
    <dbReference type="NCBI Taxonomy" id="126358"/>
    <lineage>
        <taxon>Eukaryota</taxon>
        <taxon>Viridiplantae</taxon>
        <taxon>Streptophyta</taxon>
        <taxon>Embryophyta</taxon>
        <taxon>Tracheophyta</taxon>
        <taxon>Spermatophyta</taxon>
        <taxon>Magnoliopsida</taxon>
        <taxon>eudicotyledons</taxon>
        <taxon>Gunneridae</taxon>
        <taxon>Pentapetalae</taxon>
        <taxon>asterids</taxon>
        <taxon>lamiids</taxon>
        <taxon>Lamiales</taxon>
        <taxon>Oleaceae</taxon>
        <taxon>Forsythieae</taxon>
        <taxon>Abeliophyllum</taxon>
    </lineage>
</organism>
<dbReference type="GO" id="GO:0004497">
    <property type="term" value="F:monooxygenase activity"/>
    <property type="evidence" value="ECO:0007669"/>
    <property type="project" value="UniProtKB-KW"/>
</dbReference>
<dbReference type="EMBL" id="JBFOLK010000002">
    <property type="protein sequence ID" value="KAL2533433.1"/>
    <property type="molecule type" value="Genomic_DNA"/>
</dbReference>
<keyword evidence="4 12" id="KW-0349">Heme</keyword>
<dbReference type="AlphaFoldDB" id="A0ABD1VA31"/>
<keyword evidence="11" id="KW-0472">Membrane</keyword>
<keyword evidence="9 12" id="KW-0408">Iron</keyword>
<comment type="cofactor">
    <cofactor evidence="1 12">
        <name>heme</name>
        <dbReference type="ChEBI" id="CHEBI:30413"/>
    </cofactor>
</comment>
<evidence type="ECO:0000313" key="14">
    <source>
        <dbReference type="EMBL" id="KAL2533433.1"/>
    </source>
</evidence>
<dbReference type="InterPro" id="IPR002401">
    <property type="entry name" value="Cyt_P450_E_grp-I"/>
</dbReference>
<comment type="similarity">
    <text evidence="3 13">Belongs to the cytochrome P450 family.</text>
</comment>
<feature type="binding site" description="axial binding residue" evidence="12">
    <location>
        <position position="235"/>
    </location>
    <ligand>
        <name>heme</name>
        <dbReference type="ChEBI" id="CHEBI:30413"/>
    </ligand>
    <ligandPart>
        <name>Fe</name>
        <dbReference type="ChEBI" id="CHEBI:18248"/>
    </ligandPart>
</feature>
<evidence type="ECO:0000256" key="6">
    <source>
        <dbReference type="ARBA" id="ARBA00022723"/>
    </source>
</evidence>
<evidence type="ECO:0000256" key="10">
    <source>
        <dbReference type="ARBA" id="ARBA00023033"/>
    </source>
</evidence>
<dbReference type="SUPFAM" id="SSF48264">
    <property type="entry name" value="Cytochrome P450"/>
    <property type="match status" value="1"/>
</dbReference>
<sequence>MYEAQAMQGGLFVSDYLPSLRWVDKVSGMATRLEKTFQNLDTFYQELIDEHLKPNRSKSMNKDILDLLIQLKEQQSCSVELTWDHVKAVLMNIFVAGTDTSAATIIWAMTGLIKTPNAMKKVQAEIRDEVGNKGRVHEDDLEKLPYLKAVIKESFRLHPPAPLLLPRETMKSCIIEGYEIQPKTLVYINAWAIARDPQHWENPMEFCPERFLNSVVDFKGQDFMLIPFGSGRRSCPGMSLGLATVELALANLLYSFDWELPLGMKAEDIDTDVLPGITMHKKNALRLVPRKYLFT</sequence>
<comment type="caution">
    <text evidence="14">The sequence shown here is derived from an EMBL/GenBank/DDBJ whole genome shotgun (WGS) entry which is preliminary data.</text>
</comment>
<evidence type="ECO:0000256" key="5">
    <source>
        <dbReference type="ARBA" id="ARBA00022692"/>
    </source>
</evidence>
<evidence type="ECO:0000256" key="4">
    <source>
        <dbReference type="ARBA" id="ARBA00022617"/>
    </source>
</evidence>
<dbReference type="InterPro" id="IPR036396">
    <property type="entry name" value="Cyt_P450_sf"/>
</dbReference>
<evidence type="ECO:0000256" key="9">
    <source>
        <dbReference type="ARBA" id="ARBA00023004"/>
    </source>
</evidence>
<dbReference type="GO" id="GO:0046872">
    <property type="term" value="F:metal ion binding"/>
    <property type="evidence" value="ECO:0007669"/>
    <property type="project" value="UniProtKB-KW"/>
</dbReference>
<evidence type="ECO:0000256" key="2">
    <source>
        <dbReference type="ARBA" id="ARBA00004167"/>
    </source>
</evidence>
<comment type="subcellular location">
    <subcellularLocation>
        <location evidence="2">Membrane</location>
        <topology evidence="2">Single-pass membrane protein</topology>
    </subcellularLocation>
</comment>
<keyword evidence="15" id="KW-1185">Reference proteome</keyword>
<dbReference type="PANTHER" id="PTHR47955:SF22">
    <property type="entry name" value="CYTOCHROME P450 83B1-LIKE"/>
    <property type="match status" value="1"/>
</dbReference>
<evidence type="ECO:0000256" key="11">
    <source>
        <dbReference type="ARBA" id="ARBA00023136"/>
    </source>
</evidence>
<dbReference type="GO" id="GO:0016705">
    <property type="term" value="F:oxidoreductase activity, acting on paired donors, with incorporation or reduction of molecular oxygen"/>
    <property type="evidence" value="ECO:0007669"/>
    <property type="project" value="UniProtKB-ARBA"/>
</dbReference>
<evidence type="ECO:0000256" key="3">
    <source>
        <dbReference type="ARBA" id="ARBA00010617"/>
    </source>
</evidence>
<evidence type="ECO:0000256" key="13">
    <source>
        <dbReference type="RuleBase" id="RU000461"/>
    </source>
</evidence>
<keyword evidence="6 12" id="KW-0479">Metal-binding</keyword>
<dbReference type="PROSITE" id="PS00086">
    <property type="entry name" value="CYTOCHROME_P450"/>
    <property type="match status" value="1"/>
</dbReference>
<dbReference type="Pfam" id="PF00067">
    <property type="entry name" value="p450"/>
    <property type="match status" value="1"/>
</dbReference>
<dbReference type="PRINTS" id="PR00385">
    <property type="entry name" value="P450"/>
</dbReference>